<dbReference type="AlphaFoldDB" id="A0A511BMZ9"/>
<dbReference type="Proteomes" id="UP000321405">
    <property type="component" value="Unassembled WGS sequence"/>
</dbReference>
<dbReference type="RefSeq" id="WP_186807614.1">
    <property type="nucleotide sequence ID" value="NZ_BJVC01000001.1"/>
</dbReference>
<keyword evidence="2" id="KW-1185">Reference proteome</keyword>
<accession>A0A511BMZ9</accession>
<proteinExistence type="predicted"/>
<name>A0A511BMZ9_9PROT</name>
<evidence type="ECO:0000313" key="2">
    <source>
        <dbReference type="Proteomes" id="UP000321405"/>
    </source>
</evidence>
<gene>
    <name evidence="1" type="ORF">SSA02_01970</name>
</gene>
<protein>
    <submittedName>
        <fullName evidence="1">Uncharacterized protein</fullName>
    </submittedName>
</protein>
<dbReference type="EMBL" id="BJVC01000001">
    <property type="protein sequence ID" value="GEL01034.1"/>
    <property type="molecule type" value="Genomic_DNA"/>
</dbReference>
<sequence length="131" mass="14993">MSVSDKIVVLFDQITAPEFFRRLEWPFLVKAWSKAIGWRHLAPHKVELELAGLDGLDKITISRRVRGQNIFIGARDAQGDLIQSGLWTFDAEAGLGVCYRRVYKPELAETLRERLADFCCATFLKKERPDV</sequence>
<comment type="caution">
    <text evidence="1">The sequence shown here is derived from an EMBL/GenBank/DDBJ whole genome shotgun (WGS) entry which is preliminary data.</text>
</comment>
<organism evidence="1 2">
    <name type="scientific">Swaminathania salitolerans</name>
    <dbReference type="NCBI Taxonomy" id="182838"/>
    <lineage>
        <taxon>Bacteria</taxon>
        <taxon>Pseudomonadati</taxon>
        <taxon>Pseudomonadota</taxon>
        <taxon>Alphaproteobacteria</taxon>
        <taxon>Acetobacterales</taxon>
        <taxon>Acetobacteraceae</taxon>
        <taxon>Swaminathania</taxon>
    </lineage>
</organism>
<reference evidence="1 2" key="1">
    <citation type="submission" date="2019-07" db="EMBL/GenBank/DDBJ databases">
        <title>Whole genome shotgun sequence of Swaminathania salitolerans NBRC 104436.</title>
        <authorList>
            <person name="Hosoyama A."/>
            <person name="Uohara A."/>
            <person name="Ohji S."/>
            <person name="Ichikawa N."/>
        </authorList>
    </citation>
    <scope>NUCLEOTIDE SEQUENCE [LARGE SCALE GENOMIC DNA]</scope>
    <source>
        <strain evidence="1 2">NBRC 104436</strain>
    </source>
</reference>
<evidence type="ECO:0000313" key="1">
    <source>
        <dbReference type="EMBL" id="GEL01034.1"/>
    </source>
</evidence>